<gene>
    <name evidence="2" type="ORF">FHETE_6156</name>
</gene>
<sequence>MSSCNAQAETIEELDAKIVLLQNKLAKRGEQFTSLVAEVRKAQSNGMSEDEQRRYDQKMREASFSIRTIERRFDHVWDKKLNLRQLGGN</sequence>
<comment type="caution">
    <text evidence="2">The sequence shown here is derived from an EMBL/GenBank/DDBJ whole genome shotgun (WGS) entry which is preliminary data.</text>
</comment>
<evidence type="ECO:0000313" key="3">
    <source>
        <dbReference type="Proteomes" id="UP000567885"/>
    </source>
</evidence>
<dbReference type="Proteomes" id="UP000567885">
    <property type="component" value="Unassembled WGS sequence"/>
</dbReference>
<dbReference type="AlphaFoldDB" id="A0A8H5TBL7"/>
<name>A0A8H5TBL7_FUSHE</name>
<feature type="coiled-coil region" evidence="1">
    <location>
        <begin position="4"/>
        <end position="31"/>
    </location>
</feature>
<dbReference type="EMBL" id="JAAGWQ010000107">
    <property type="protein sequence ID" value="KAF5666657.1"/>
    <property type="molecule type" value="Genomic_DNA"/>
</dbReference>
<reference evidence="2 3" key="1">
    <citation type="submission" date="2020-05" db="EMBL/GenBank/DDBJ databases">
        <title>Identification and distribution of gene clusters putatively required for synthesis of sphingolipid metabolism inhibitors in phylogenetically diverse species of the filamentous fungus Fusarium.</title>
        <authorList>
            <person name="Kim H.-S."/>
            <person name="Busman M."/>
            <person name="Brown D.W."/>
            <person name="Divon H."/>
            <person name="Uhlig S."/>
            <person name="Proctor R.H."/>
        </authorList>
    </citation>
    <scope>NUCLEOTIDE SEQUENCE [LARGE SCALE GENOMIC DNA]</scope>
    <source>
        <strain evidence="2 3">NRRL 20693</strain>
    </source>
</reference>
<proteinExistence type="predicted"/>
<keyword evidence="3" id="KW-1185">Reference proteome</keyword>
<dbReference type="OrthoDB" id="5028412at2759"/>
<keyword evidence="1" id="KW-0175">Coiled coil</keyword>
<protein>
    <submittedName>
        <fullName evidence="2">Uncharacterized protein</fullName>
    </submittedName>
</protein>
<accession>A0A8H5TBL7</accession>
<organism evidence="2 3">
    <name type="scientific">Fusarium heterosporum</name>
    <dbReference type="NCBI Taxonomy" id="42747"/>
    <lineage>
        <taxon>Eukaryota</taxon>
        <taxon>Fungi</taxon>
        <taxon>Dikarya</taxon>
        <taxon>Ascomycota</taxon>
        <taxon>Pezizomycotina</taxon>
        <taxon>Sordariomycetes</taxon>
        <taxon>Hypocreomycetidae</taxon>
        <taxon>Hypocreales</taxon>
        <taxon>Nectriaceae</taxon>
        <taxon>Fusarium</taxon>
        <taxon>Fusarium heterosporum species complex</taxon>
    </lineage>
</organism>
<evidence type="ECO:0000313" key="2">
    <source>
        <dbReference type="EMBL" id="KAF5666657.1"/>
    </source>
</evidence>
<evidence type="ECO:0000256" key="1">
    <source>
        <dbReference type="SAM" id="Coils"/>
    </source>
</evidence>